<sequence length="79" mass="7510">MVPWGGPGGGCECWGVSVAAVPAGLGPPGGPWGGWAPCPPGTDPVAPGTAPGGWGGVGLCPLNLFLVPLRLLARAGPSG</sequence>
<keyword evidence="2" id="KW-1185">Reference proteome</keyword>
<dbReference type="Proteomes" id="UP000694552">
    <property type="component" value="Unplaced"/>
</dbReference>
<name>A0A8C8AD06_9STRI</name>
<accession>A0A8C8AD06</accession>
<organism evidence="1 2">
    <name type="scientific">Otus sunia</name>
    <name type="common">Oriental scops-owl</name>
    <dbReference type="NCBI Taxonomy" id="257818"/>
    <lineage>
        <taxon>Eukaryota</taxon>
        <taxon>Metazoa</taxon>
        <taxon>Chordata</taxon>
        <taxon>Craniata</taxon>
        <taxon>Vertebrata</taxon>
        <taxon>Euteleostomi</taxon>
        <taxon>Archelosauria</taxon>
        <taxon>Archosauria</taxon>
        <taxon>Dinosauria</taxon>
        <taxon>Saurischia</taxon>
        <taxon>Theropoda</taxon>
        <taxon>Coelurosauria</taxon>
        <taxon>Aves</taxon>
        <taxon>Neognathae</taxon>
        <taxon>Neoaves</taxon>
        <taxon>Telluraves</taxon>
        <taxon>Strigiformes</taxon>
        <taxon>Strigidae</taxon>
        <taxon>Otus</taxon>
    </lineage>
</organism>
<reference evidence="1" key="1">
    <citation type="submission" date="2025-08" db="UniProtKB">
        <authorList>
            <consortium name="Ensembl"/>
        </authorList>
    </citation>
    <scope>IDENTIFICATION</scope>
</reference>
<proteinExistence type="predicted"/>
<dbReference type="AlphaFoldDB" id="A0A8C8AD06"/>
<evidence type="ECO:0000313" key="2">
    <source>
        <dbReference type="Proteomes" id="UP000694552"/>
    </source>
</evidence>
<dbReference type="Ensembl" id="ENSOSUT00000003921.1">
    <property type="protein sequence ID" value="ENSOSUP00000003803.1"/>
    <property type="gene ID" value="ENSOSUG00000002754.1"/>
</dbReference>
<evidence type="ECO:0000313" key="1">
    <source>
        <dbReference type="Ensembl" id="ENSOSUP00000003803.1"/>
    </source>
</evidence>
<reference evidence="1" key="2">
    <citation type="submission" date="2025-09" db="UniProtKB">
        <authorList>
            <consortium name="Ensembl"/>
        </authorList>
    </citation>
    <scope>IDENTIFICATION</scope>
</reference>
<protein>
    <submittedName>
        <fullName evidence="1">Uncharacterized protein</fullName>
    </submittedName>
</protein>